<evidence type="ECO:0000256" key="1">
    <source>
        <dbReference type="SAM" id="MobiDB-lite"/>
    </source>
</evidence>
<accession>A0A220IA19</accession>
<feature type="compositionally biased region" description="Basic and acidic residues" evidence="1">
    <location>
        <begin position="126"/>
        <end position="138"/>
    </location>
</feature>
<reference evidence="2" key="1">
    <citation type="journal article" date="2017" name="Virol. J.">
        <title>The proposed new species, cacao red vein virus, and three previously recognized badnavirus species are associated with cacao swollen shoot disease.</title>
        <authorList>
            <person name="Chingandu N."/>
            <person name="Kouakou K."/>
            <person name="Aka R."/>
            <person name="Ameyaw G."/>
            <person name="Gutierrez O.A."/>
            <person name="Herrmann H.W."/>
            <person name="Brown J.K."/>
        </authorList>
    </citation>
    <scope>NUCLEOTIDE SEQUENCE</scope>
    <source>
        <strain evidence="2">CIS3</strain>
    </source>
</reference>
<name>A0A220IA19_9VIRU</name>
<organism evidence="2">
    <name type="scientific">Cacao swollen shoot virus</name>
    <dbReference type="NCBI Taxonomy" id="31559"/>
    <lineage>
        <taxon>Viruses</taxon>
        <taxon>Riboviria</taxon>
        <taxon>Pararnavirae</taxon>
        <taxon>Artverviricota</taxon>
        <taxon>Revtraviricetes</taxon>
        <taxon>Ortervirales</taxon>
        <taxon>Caulimoviridae</taxon>
        <taxon>Badnavirus</taxon>
        <taxon>Badnavirus etainflatheobromae</taxon>
    </lineage>
</organism>
<protein>
    <submittedName>
        <fullName evidence="2">ORF2</fullName>
    </submittedName>
</protein>
<evidence type="ECO:0000313" key="2">
    <source>
        <dbReference type="EMBL" id="ASG91858.1"/>
    </source>
</evidence>
<sequence length="145" mass="15791">MSESPSYQEALKEAEKIDPPAIGLTTSSGVTAVQGFRTVIKQNNVQICLLAAIADKLEELVQDQKKARKDKAKEVAIPEDLITKLQGLSIQEKGEAKVTRKPEPKGTLFGFKDPYKILAAEKAKITPKPVKEKKDESSKTATPSS</sequence>
<proteinExistence type="predicted"/>
<dbReference type="EMBL" id="KX592576">
    <property type="protein sequence ID" value="ASG91858.1"/>
    <property type="molecule type" value="Genomic_DNA"/>
</dbReference>
<feature type="region of interest" description="Disordered" evidence="1">
    <location>
        <begin position="126"/>
        <end position="145"/>
    </location>
</feature>